<keyword evidence="3" id="KW-1185">Reference proteome</keyword>
<organism evidence="2 3">
    <name type="scientific">Colletotrichum zoysiae</name>
    <dbReference type="NCBI Taxonomy" id="1216348"/>
    <lineage>
        <taxon>Eukaryota</taxon>
        <taxon>Fungi</taxon>
        <taxon>Dikarya</taxon>
        <taxon>Ascomycota</taxon>
        <taxon>Pezizomycotina</taxon>
        <taxon>Sordariomycetes</taxon>
        <taxon>Hypocreomycetidae</taxon>
        <taxon>Glomerellales</taxon>
        <taxon>Glomerellaceae</taxon>
        <taxon>Colletotrichum</taxon>
        <taxon>Colletotrichum graminicola species complex</taxon>
    </lineage>
</organism>
<comment type="caution">
    <text evidence="2">The sequence shown here is derived from an EMBL/GenBank/DDBJ whole genome shotgun (WGS) entry which is preliminary data.</text>
</comment>
<name>A0AAD9H260_9PEZI</name>
<dbReference type="Proteomes" id="UP001232148">
    <property type="component" value="Unassembled WGS sequence"/>
</dbReference>
<feature type="region of interest" description="Disordered" evidence="1">
    <location>
        <begin position="1"/>
        <end position="32"/>
    </location>
</feature>
<accession>A0AAD9H260</accession>
<proteinExistence type="predicted"/>
<sequence>MKPRAQSESKYLGTPPIALEREESRSGSRKHWPKVSLGFLLTSCSSRSLGARRDCPPSPQPEITDRQAGRQGSPQLSPSLDPTCNSQKRPVTR</sequence>
<feature type="compositionally biased region" description="Polar residues" evidence="1">
    <location>
        <begin position="70"/>
        <end position="93"/>
    </location>
</feature>
<dbReference type="AlphaFoldDB" id="A0AAD9H260"/>
<reference evidence="2" key="1">
    <citation type="submission" date="2021-06" db="EMBL/GenBank/DDBJ databases">
        <title>Comparative genomics, transcriptomics and evolutionary studies reveal genomic signatures of adaptation to plant cell wall in hemibiotrophic fungi.</title>
        <authorList>
            <consortium name="DOE Joint Genome Institute"/>
            <person name="Baroncelli R."/>
            <person name="Diaz J.F."/>
            <person name="Benocci T."/>
            <person name="Peng M."/>
            <person name="Battaglia E."/>
            <person name="Haridas S."/>
            <person name="Andreopoulos W."/>
            <person name="Labutti K."/>
            <person name="Pangilinan J."/>
            <person name="Floch G.L."/>
            <person name="Makela M.R."/>
            <person name="Henrissat B."/>
            <person name="Grigoriev I.V."/>
            <person name="Crouch J.A."/>
            <person name="De Vries R.P."/>
            <person name="Sukno S.A."/>
            <person name="Thon M.R."/>
        </authorList>
    </citation>
    <scope>NUCLEOTIDE SEQUENCE</scope>
    <source>
        <strain evidence="2">MAFF235873</strain>
    </source>
</reference>
<protein>
    <submittedName>
        <fullName evidence="2">Uncharacterized protein</fullName>
    </submittedName>
</protein>
<gene>
    <name evidence="2" type="ORF">LX32DRAFT_315277</name>
</gene>
<dbReference type="EMBL" id="MU843219">
    <property type="protein sequence ID" value="KAK2020552.1"/>
    <property type="molecule type" value="Genomic_DNA"/>
</dbReference>
<evidence type="ECO:0000256" key="1">
    <source>
        <dbReference type="SAM" id="MobiDB-lite"/>
    </source>
</evidence>
<evidence type="ECO:0000313" key="3">
    <source>
        <dbReference type="Proteomes" id="UP001232148"/>
    </source>
</evidence>
<feature type="region of interest" description="Disordered" evidence="1">
    <location>
        <begin position="48"/>
        <end position="93"/>
    </location>
</feature>
<evidence type="ECO:0000313" key="2">
    <source>
        <dbReference type="EMBL" id="KAK2020552.1"/>
    </source>
</evidence>